<dbReference type="EMBL" id="CP091512">
    <property type="protein sequence ID" value="UOO92751.1"/>
    <property type="molecule type" value="Genomic_DNA"/>
</dbReference>
<evidence type="ECO:0000313" key="3">
    <source>
        <dbReference type="EMBL" id="UOO92751.1"/>
    </source>
</evidence>
<accession>A0ABY4EBS4</accession>
<keyword evidence="2 3" id="KW-0808">Transferase</keyword>
<dbReference type="InterPro" id="IPR038375">
    <property type="entry name" value="NDUFAF7_sf"/>
</dbReference>
<dbReference type="Proteomes" id="UP000832034">
    <property type="component" value="Chromosome"/>
</dbReference>
<dbReference type="GO" id="GO:0008168">
    <property type="term" value="F:methyltransferase activity"/>
    <property type="evidence" value="ECO:0007669"/>
    <property type="project" value="UniProtKB-KW"/>
</dbReference>
<dbReference type="InterPro" id="IPR003788">
    <property type="entry name" value="NDUFAF7"/>
</dbReference>
<dbReference type="InterPro" id="IPR029063">
    <property type="entry name" value="SAM-dependent_MTases_sf"/>
</dbReference>
<dbReference type="Gene3D" id="3.40.50.12710">
    <property type="match status" value="1"/>
</dbReference>
<reference evidence="3" key="2">
    <citation type="journal article" date="2022" name="Res Sq">
        <title>Evolution of multicellular longitudinally dividing oral cavity symbionts (Neisseriaceae).</title>
        <authorList>
            <person name="Nyongesa S."/>
            <person name="Weber P."/>
            <person name="Bernet E."/>
            <person name="Pullido F."/>
            <person name="Nieckarz M."/>
            <person name="Delaby M."/>
            <person name="Nieves C."/>
            <person name="Viehboeck T."/>
            <person name="Krause N."/>
            <person name="Rivera-Millot A."/>
            <person name="Nakamura A."/>
            <person name="Vischer N."/>
            <person name="VanNieuwenhze M."/>
            <person name="Brun Y."/>
            <person name="Cava F."/>
            <person name="Bulgheresi S."/>
            <person name="Veyrier F."/>
        </authorList>
    </citation>
    <scope>NUCLEOTIDE SEQUENCE</scope>
    <source>
        <strain evidence="3">SAG 1488-6</strain>
    </source>
</reference>
<dbReference type="PANTHER" id="PTHR12049:SF7">
    <property type="entry name" value="PROTEIN ARGININE METHYLTRANSFERASE NDUFAF7, MITOCHONDRIAL"/>
    <property type="match status" value="1"/>
</dbReference>
<dbReference type="Pfam" id="PF02636">
    <property type="entry name" value="Methyltransf_28"/>
    <property type="match status" value="1"/>
</dbReference>
<dbReference type="SUPFAM" id="SSF53335">
    <property type="entry name" value="S-adenosyl-L-methionine-dependent methyltransferases"/>
    <property type="match status" value="1"/>
</dbReference>
<gene>
    <name evidence="3" type="ORF">LVJ81_01510</name>
</gene>
<reference evidence="3" key="1">
    <citation type="submission" date="2021-12" db="EMBL/GenBank/DDBJ databases">
        <authorList>
            <person name="Veyrier F.J."/>
        </authorList>
    </citation>
    <scope>NUCLEOTIDE SEQUENCE</scope>
    <source>
        <strain evidence="3">SAG 1488-6</strain>
    </source>
</reference>
<organism evidence="3 4">
    <name type="scientific">Vitreoscilla stercoraria</name>
    <dbReference type="NCBI Taxonomy" id="61"/>
    <lineage>
        <taxon>Bacteria</taxon>
        <taxon>Pseudomonadati</taxon>
        <taxon>Pseudomonadota</taxon>
        <taxon>Betaproteobacteria</taxon>
        <taxon>Neisseriales</taxon>
        <taxon>Neisseriaceae</taxon>
        <taxon>Vitreoscilla</taxon>
    </lineage>
</organism>
<dbReference type="GO" id="GO:0032259">
    <property type="term" value="P:methylation"/>
    <property type="evidence" value="ECO:0007669"/>
    <property type="project" value="UniProtKB-KW"/>
</dbReference>
<name>A0ABY4EBS4_VITST</name>
<protein>
    <submittedName>
        <fullName evidence="3">SAM-dependent methyltransferase</fullName>
        <ecNumber evidence="3">2.1.1.-</ecNumber>
    </submittedName>
</protein>
<proteinExistence type="predicted"/>
<dbReference type="EC" id="2.1.1.-" evidence="3"/>
<sequence>MNKNLPLPHPDAEQASLHLQQLIAQNIITQNGWLSFHDYMNMALFAPNLGYYTGGSHKIGSAGDFVTAPSLTPLFGLTIAKQMEALLPQTAGNIYEFGAGTGELAVSLLAGIEPTSLQNYYIVDVSPELKQRQWSLIAEKLPEHVHKVVFLEQLPDEFDGIIIGNEVLDAMPCHVTRWQDGQIFEMGVALEHNQFQWQAKAITEGAVFEAASRLTPAATPFTSELHLNQISFIATLAQRLKRGAIIMIDYGFDEAQFYHPQRSMGTLIGHYRHHIVDDPFFWPGLMDLTSHVNFTAIAQAAVDNDLDLIGYTSQAHFLFNLGITDVLMSRHSDINHKEYLQDAAHLQQLIAPHEMGELFKVIAMGKNIDVDWQGFAHGDWCHKL</sequence>
<evidence type="ECO:0000313" key="4">
    <source>
        <dbReference type="Proteomes" id="UP000832034"/>
    </source>
</evidence>
<keyword evidence="1 3" id="KW-0489">Methyltransferase</keyword>
<dbReference type="PANTHER" id="PTHR12049">
    <property type="entry name" value="PROTEIN ARGININE METHYLTRANSFERASE NDUFAF7, MITOCHONDRIAL"/>
    <property type="match status" value="1"/>
</dbReference>
<dbReference type="RefSeq" id="WP_019957078.1">
    <property type="nucleotide sequence ID" value="NZ_CP091512.1"/>
</dbReference>
<keyword evidence="4" id="KW-1185">Reference proteome</keyword>
<evidence type="ECO:0000256" key="1">
    <source>
        <dbReference type="ARBA" id="ARBA00022603"/>
    </source>
</evidence>
<evidence type="ECO:0000256" key="2">
    <source>
        <dbReference type="ARBA" id="ARBA00022679"/>
    </source>
</evidence>